<dbReference type="NCBIfam" id="TIGR04183">
    <property type="entry name" value="Por_Secre_tail"/>
    <property type="match status" value="1"/>
</dbReference>
<dbReference type="InterPro" id="IPR026444">
    <property type="entry name" value="Secre_tail"/>
</dbReference>
<gene>
    <name evidence="3" type="ORF">SAMN05421823_111211</name>
</gene>
<feature type="signal peptide" evidence="1">
    <location>
        <begin position="1"/>
        <end position="39"/>
    </location>
</feature>
<evidence type="ECO:0000313" key="4">
    <source>
        <dbReference type="Proteomes" id="UP000198510"/>
    </source>
</evidence>
<evidence type="ECO:0000256" key="1">
    <source>
        <dbReference type="SAM" id="SignalP"/>
    </source>
</evidence>
<dbReference type="OrthoDB" id="9786188at2"/>
<name>A0A1G9RMX3_9BACT</name>
<dbReference type="GO" id="GO:0006629">
    <property type="term" value="P:lipid metabolic process"/>
    <property type="evidence" value="ECO:0007669"/>
    <property type="project" value="InterPro"/>
</dbReference>
<sequence>MPSFSLVPPRARSQSARWLTQTLLWGGTAAVLLSTAAHAQDDQLLKRAVLDAATFSPGPTSGTRIGEGSVNGQPVPFVDQQPVQGISAILANDNGTFWVMSDNGFGSFENSADYLLRVYLIKPRFEKKGGGKGDIKVLKYITLHDPDQHIPFAITNAFSDERLLTGADFDIESIQRDRDGTLWFGDEFGPFLLHTDAQGKVLEAPIALPDFANEGQDVRAPQNPYLEEASAGRIMNAMYAHAKRFGNERVPVMSPWYVMIDDQDPTTFDPSRETPPAGLPAASSDIFNVSSLQSAGYPVVAWTVNDSASMQKLMQQGVNGIISDNPALLWEMVSQYDGNGDGQPDFLDEEGLLDVHLFDAQGHRGGRNLRPENTLPAMEAALDYLMTTLETDCGITADGVPILDHDPHIESAKARKADGTPYTYEDEVLVKDLTLAEIQTTFIADQLLAGRPDQTNDLTLSPVSVAFASAKGLMSPYVMPSLAQLFEFVDYYVYYYHYGPGSSSPNAALRWKNAARVRFNIETKTNPRTDTDNRGDVFAERTIATEPFAKAVADVIMAHGLEERADIQSFDFNTLLVVHAYAPAIRTVCLFGDFPKVGDSGDGTNLQDQDGTNTPWLGGLYWPYRQTKRDHPVRAQGSGGFEGMAYDPWAKRLLPLLEKPLIGDDPRQLLIHEFDLPSKSYTGVQYRYPLHPRGAAIGDFILFNPKRGLIIERDGSQGNLEGFKQVYEIELFDDGALVGKKDAVDLLDLRDPHQISGPGLPGDVGLGERFAFPFVTIESVVVFNDKRIGILNDNNYPFSIGRHVGAGLPDDNEFIVLKLGEKLGKGHITAEPVFMLVDADTDADLMELKDGATLNLSTLPPHLTVRVEFPGLSFGSVVFSLNATPVQTENQAPYALAGDNNGDFAPFAFPYGTQVLTALPYSQPNGLGVAELPATVHFSVVPSQVSGFTLIDAATDQPLRTLHDGDVLDKADFTTQVFNVRVDTKADSVGSVGIRIYRDGTLVASRTENQCPYAVWSDAAGDYHPWSAEPGTYTLWAAPYAAADRQGTPGEAMQISYTVVDTLPTASTPRAQSAAHTAAPVDFQLLPNPTSGRVQVDYTSASASAVLEFLLYDATGRLLSRHAAVGALHQQLDLHDRPAGVYYAVLIHPAGRITRKVVLQ</sequence>
<reference evidence="3 4" key="1">
    <citation type="submission" date="2016-10" db="EMBL/GenBank/DDBJ databases">
        <authorList>
            <person name="de Groot N.N."/>
        </authorList>
    </citation>
    <scope>NUCLEOTIDE SEQUENCE [LARGE SCALE GENOMIC DNA]</scope>
    <source>
        <strain evidence="3 4">DSM 25186</strain>
    </source>
</reference>
<dbReference type="Pfam" id="PF03009">
    <property type="entry name" value="GDPD"/>
    <property type="match status" value="2"/>
</dbReference>
<organism evidence="3 4">
    <name type="scientific">Catalinimonas alkaloidigena</name>
    <dbReference type="NCBI Taxonomy" id="1075417"/>
    <lineage>
        <taxon>Bacteria</taxon>
        <taxon>Pseudomonadati</taxon>
        <taxon>Bacteroidota</taxon>
        <taxon>Cytophagia</taxon>
        <taxon>Cytophagales</taxon>
        <taxon>Catalimonadaceae</taxon>
        <taxon>Catalinimonas</taxon>
    </lineage>
</organism>
<dbReference type="InterPro" id="IPR030395">
    <property type="entry name" value="GP_PDE_dom"/>
</dbReference>
<feature type="domain" description="GP-PDE" evidence="2">
    <location>
        <begin position="358"/>
        <end position="708"/>
    </location>
</feature>
<feature type="chain" id="PRO_5011696008" evidence="1">
    <location>
        <begin position="40"/>
        <end position="1160"/>
    </location>
</feature>
<dbReference type="STRING" id="1075417.SAMN05421823_111211"/>
<dbReference type="PROSITE" id="PS51704">
    <property type="entry name" value="GP_PDE"/>
    <property type="match status" value="1"/>
</dbReference>
<dbReference type="PANTHER" id="PTHR37957:SF1">
    <property type="entry name" value="PHYTASE-LIKE DOMAIN-CONTAINING PROTEIN"/>
    <property type="match status" value="1"/>
</dbReference>
<dbReference type="Gene3D" id="3.20.20.190">
    <property type="entry name" value="Phosphatidylinositol (PI) phosphodiesterase"/>
    <property type="match status" value="2"/>
</dbReference>
<dbReference type="Pfam" id="PF13449">
    <property type="entry name" value="Phytase-like"/>
    <property type="match status" value="2"/>
</dbReference>
<evidence type="ECO:0000313" key="3">
    <source>
        <dbReference type="EMBL" id="SDM24626.1"/>
    </source>
</evidence>
<dbReference type="GO" id="GO:0008081">
    <property type="term" value="F:phosphoric diester hydrolase activity"/>
    <property type="evidence" value="ECO:0007669"/>
    <property type="project" value="InterPro"/>
</dbReference>
<dbReference type="RefSeq" id="WP_089686854.1">
    <property type="nucleotide sequence ID" value="NZ_FNFO01000011.1"/>
</dbReference>
<dbReference type="Proteomes" id="UP000198510">
    <property type="component" value="Unassembled WGS sequence"/>
</dbReference>
<keyword evidence="4" id="KW-1185">Reference proteome</keyword>
<keyword evidence="1" id="KW-0732">Signal</keyword>
<dbReference type="EMBL" id="FNFO01000011">
    <property type="protein sequence ID" value="SDM24626.1"/>
    <property type="molecule type" value="Genomic_DNA"/>
</dbReference>
<dbReference type="PANTHER" id="PTHR37957">
    <property type="entry name" value="BLR7070 PROTEIN"/>
    <property type="match status" value="1"/>
</dbReference>
<evidence type="ECO:0000259" key="2">
    <source>
        <dbReference type="PROSITE" id="PS51704"/>
    </source>
</evidence>
<dbReference type="InterPro" id="IPR017946">
    <property type="entry name" value="PLC-like_Pdiesterase_TIM-brl"/>
</dbReference>
<protein>
    <submittedName>
        <fullName evidence="3">Por secretion system C-terminal sorting domain-containing protein</fullName>
    </submittedName>
</protein>
<accession>A0A1G9RMX3</accession>
<proteinExistence type="predicted"/>
<dbReference type="InterPro" id="IPR027372">
    <property type="entry name" value="Phytase-like_dom"/>
</dbReference>
<dbReference type="SUPFAM" id="SSF51695">
    <property type="entry name" value="PLC-like phosphodiesterases"/>
    <property type="match status" value="2"/>
</dbReference>
<dbReference type="AlphaFoldDB" id="A0A1G9RMX3"/>